<evidence type="ECO:0000313" key="2">
    <source>
        <dbReference type="EMBL" id="OBZ86172.1"/>
    </source>
</evidence>
<sequence>MLLTEANLEAWVKKQDRTNTCIDRIHAYVEDQRRQQPHYQSPNSSISMPASVISDVRSTAFTASISEIIRRKQKRPSNGPTDTKRVKASKLPTSNGLHLLKKFISPNLEIERITTRHHTRPRLGLFNKGKSSAHGKAGNSFLKKPTAPRQPSISRFFQKESSHPIQKPSPTRVNSSSHSILPKQPTSKISPSTRPWAQRHSSVFSQAKPYPLISPPPPLVSRHLPAPSLHRQSPLSRSPLPSRQSDHLVSPPLSRHKSFSFSSSYGSIERLLSECRNEDYVNEQQLPTYPSVKSFKMSSPGVSYPHHQSSPSKESSIYKYCQSPLLKRQGKTSPFDKTQPESFVSLNWQLDHSSSLENDEDFDFHPSMAQYHLSETTEDIHDFWTPYRR</sequence>
<accession>A0A1C7NAP5</accession>
<dbReference type="InParanoid" id="A0A1C7NAP5"/>
<evidence type="ECO:0000313" key="3">
    <source>
        <dbReference type="Proteomes" id="UP000093000"/>
    </source>
</evidence>
<feature type="region of interest" description="Disordered" evidence="1">
    <location>
        <begin position="71"/>
        <end position="90"/>
    </location>
</feature>
<dbReference type="AlphaFoldDB" id="A0A1C7NAP5"/>
<feature type="region of interest" description="Disordered" evidence="1">
    <location>
        <begin position="120"/>
        <end position="256"/>
    </location>
</feature>
<keyword evidence="3" id="KW-1185">Reference proteome</keyword>
<dbReference type="OrthoDB" id="2537141at2759"/>
<reference evidence="2 3" key="1">
    <citation type="submission" date="2016-03" db="EMBL/GenBank/DDBJ databases">
        <title>Choanephora cucurbitarum.</title>
        <authorList>
            <person name="Min B."/>
            <person name="Park H."/>
            <person name="Park J.-H."/>
            <person name="Shin H.-D."/>
            <person name="Choi I.-G."/>
        </authorList>
    </citation>
    <scope>NUCLEOTIDE SEQUENCE [LARGE SCALE GENOMIC DNA]</scope>
    <source>
        <strain evidence="2 3">KUS-F28377</strain>
    </source>
</reference>
<comment type="caution">
    <text evidence="2">The sequence shown here is derived from an EMBL/GenBank/DDBJ whole genome shotgun (WGS) entry which is preliminary data.</text>
</comment>
<dbReference type="STRING" id="101091.A0A1C7NAP5"/>
<dbReference type="Proteomes" id="UP000093000">
    <property type="component" value="Unassembled WGS sequence"/>
</dbReference>
<gene>
    <name evidence="2" type="ORF">A0J61_05766</name>
</gene>
<evidence type="ECO:0000256" key="1">
    <source>
        <dbReference type="SAM" id="MobiDB-lite"/>
    </source>
</evidence>
<proteinExistence type="predicted"/>
<organism evidence="2 3">
    <name type="scientific">Choanephora cucurbitarum</name>
    <dbReference type="NCBI Taxonomy" id="101091"/>
    <lineage>
        <taxon>Eukaryota</taxon>
        <taxon>Fungi</taxon>
        <taxon>Fungi incertae sedis</taxon>
        <taxon>Mucoromycota</taxon>
        <taxon>Mucoromycotina</taxon>
        <taxon>Mucoromycetes</taxon>
        <taxon>Mucorales</taxon>
        <taxon>Mucorineae</taxon>
        <taxon>Choanephoraceae</taxon>
        <taxon>Choanephoroideae</taxon>
        <taxon>Choanephora</taxon>
    </lineage>
</organism>
<name>A0A1C7NAP5_9FUNG</name>
<dbReference type="EMBL" id="LUGH01000322">
    <property type="protein sequence ID" value="OBZ86172.1"/>
    <property type="molecule type" value="Genomic_DNA"/>
</dbReference>
<feature type="compositionally biased region" description="Low complexity" evidence="1">
    <location>
        <begin position="227"/>
        <end position="243"/>
    </location>
</feature>
<protein>
    <submittedName>
        <fullName evidence="2">Uncharacterized protein</fullName>
    </submittedName>
</protein>
<feature type="compositionally biased region" description="Polar residues" evidence="1">
    <location>
        <begin position="168"/>
        <end position="205"/>
    </location>
</feature>